<organism evidence="8 9">
    <name type="scientific">Phakopsora pachyrhizi</name>
    <name type="common">Asian soybean rust disease fungus</name>
    <dbReference type="NCBI Taxonomy" id="170000"/>
    <lineage>
        <taxon>Eukaryota</taxon>
        <taxon>Fungi</taxon>
        <taxon>Dikarya</taxon>
        <taxon>Basidiomycota</taxon>
        <taxon>Pucciniomycotina</taxon>
        <taxon>Pucciniomycetes</taxon>
        <taxon>Pucciniales</taxon>
        <taxon>Phakopsoraceae</taxon>
        <taxon>Phakopsora</taxon>
    </lineage>
</organism>
<dbReference type="Pfam" id="PF24140">
    <property type="entry name" value="TPR_TNPO3_IPO13_3rd"/>
    <property type="match status" value="1"/>
</dbReference>
<sequence length="994" mass="109699">DINLRFMAAHMLAVKISRDWDSLQSTEHIPLKERLVQWLLTSAQRVEFSYSSSPEARSLAGEKIVLRKLAVAVSALSFRLVPEPLKSWENWLLEVITRISGQLQSLDPLLDILTIIAEEGERADLVGSRRVQYDNSIRDGGSLIIRTLADSLQSSSLSTRVASLSCAQAWLSSSHLNVDGPLTLWPILLDLFFNSKFFLAYIDPEGEIELPSEEESILQKSADCIEELVSGSHGGSILGGGFVTQTRAKHLLDWFSGDLMGHVIDKATTSGDVPDAILSTFKLFFSLIEHSISQIANNLSSPDIVKVLQYLLRVSTFPGYFGIDENVSALALPIWTLLQEEITDLGYLGNLNEETEDLLSQSGLEHKNFGQLKSLSLELFKALSQGMIKKATWPPSSFIVNNWTRDMIASFKSHTRADISECLLACYYVCRDELLSDLVNQVRELLHKVPNLDEGYEDLEARLFCIRAIQDGIPLEEEVHLTALFSPDIIGRIPHGTTPPLERLRGTSLTLIGAFAEWFKSHPSHLICSLNLVAPALSSSELDTVSLAANTLKRLCHEGRRALVNDIAPLAQLIRSTEGKIPPDEYNKVLQSVSSVLQALPVAQIVEPILSLLSPVLSRLDKATQLYSQNGDDEQRKTIIIQLQQLKACSKGLSEPDEQLILLDADANTSEEQNKARELCQVESIQVLRNTLTKLLSNVLEVSTNDVDMAVALSELLRSCTANGIPTVISLDPLLILSSLASKIGQHRSNLATWFSLSTSLINATSRSRGLNLTPEECSLVRSCVSEYVSAAVSVLRTSEDMKQAPDIAQAFLQFCTTIISSYVELFQALYQELRATITISIAGLKSEERAVLQSACDIVRLCVHQIRKSSSENQANIFLQLVVDHGLDILNNVMLGIGGSLPRSSLPCLTDTLHCFLIRLPELSSNWLKSLLETPGYPNEKVNEERKARFLKNICAARTLKKARDLCSEFAIVARGLEGTAYGASQMSLSLLD</sequence>
<dbReference type="InterPro" id="IPR057942">
    <property type="entry name" value="TPR_TNPO3_IPO13_3rd"/>
</dbReference>
<dbReference type="PROSITE" id="PS50166">
    <property type="entry name" value="IMPORTIN_B_NT"/>
    <property type="match status" value="1"/>
</dbReference>
<keyword evidence="3" id="KW-0813">Transport</keyword>
<feature type="non-terminal residue" evidence="8">
    <location>
        <position position="1"/>
    </location>
</feature>
<dbReference type="GO" id="GO:0006606">
    <property type="term" value="P:protein import into nucleus"/>
    <property type="evidence" value="ECO:0007669"/>
    <property type="project" value="TreeGrafter"/>
</dbReference>
<evidence type="ECO:0000313" key="8">
    <source>
        <dbReference type="EMBL" id="CAH7666700.1"/>
    </source>
</evidence>
<evidence type="ECO:0000256" key="2">
    <source>
        <dbReference type="ARBA" id="ARBA00007991"/>
    </source>
</evidence>
<comment type="similarity">
    <text evidence="2">Belongs to the importin beta family.</text>
</comment>
<dbReference type="InterPro" id="IPR040520">
    <property type="entry name" value="Importin_rep_3"/>
</dbReference>
<dbReference type="InterPro" id="IPR016024">
    <property type="entry name" value="ARM-type_fold"/>
</dbReference>
<evidence type="ECO:0000256" key="5">
    <source>
        <dbReference type="ARBA" id="ARBA00022927"/>
    </source>
</evidence>
<evidence type="ECO:0000313" key="9">
    <source>
        <dbReference type="Proteomes" id="UP001153365"/>
    </source>
</evidence>
<dbReference type="InterPro" id="IPR001494">
    <property type="entry name" value="Importin-beta_N"/>
</dbReference>
<proteinExistence type="inferred from homology"/>
<evidence type="ECO:0000256" key="3">
    <source>
        <dbReference type="ARBA" id="ARBA00022448"/>
    </source>
</evidence>
<keyword evidence="4" id="KW-0677">Repeat</keyword>
<keyword evidence="5" id="KW-0653">Protein transport</keyword>
<evidence type="ECO:0000259" key="7">
    <source>
        <dbReference type="PROSITE" id="PS50166"/>
    </source>
</evidence>
<dbReference type="PANTHER" id="PTHR12363">
    <property type="entry name" value="TRANSPORTIN 3 AND IMPORTIN 13"/>
    <property type="match status" value="1"/>
</dbReference>
<dbReference type="InterPro" id="IPR011989">
    <property type="entry name" value="ARM-like"/>
</dbReference>
<gene>
    <name evidence="8" type="ORF">PPACK8108_LOCUS1051</name>
</gene>
<dbReference type="InterPro" id="IPR051345">
    <property type="entry name" value="Importin_beta-like_NTR"/>
</dbReference>
<keyword evidence="6" id="KW-0539">Nucleus</keyword>
<dbReference type="SUPFAM" id="SSF48371">
    <property type="entry name" value="ARM repeat"/>
    <property type="match status" value="1"/>
</dbReference>
<evidence type="ECO:0000256" key="6">
    <source>
        <dbReference type="ARBA" id="ARBA00023242"/>
    </source>
</evidence>
<accession>A0AAV0AHB6</accession>
<name>A0AAV0AHB6_PHAPC</name>
<dbReference type="EMBL" id="CALTRL010000147">
    <property type="protein sequence ID" value="CAH7666700.1"/>
    <property type="molecule type" value="Genomic_DNA"/>
</dbReference>
<feature type="domain" description="Importin N-terminal" evidence="7">
    <location>
        <begin position="1"/>
        <end position="41"/>
    </location>
</feature>
<dbReference type="Pfam" id="PF18806">
    <property type="entry name" value="Importin_rep_3"/>
    <property type="match status" value="1"/>
</dbReference>
<dbReference type="Gene3D" id="1.25.10.10">
    <property type="entry name" value="Leucine-rich Repeat Variant"/>
    <property type="match status" value="1"/>
</dbReference>
<dbReference type="InterPro" id="IPR013598">
    <property type="entry name" value="Exportin-1/Importin-b-like"/>
</dbReference>
<dbReference type="GO" id="GO:0005634">
    <property type="term" value="C:nucleus"/>
    <property type="evidence" value="ECO:0007669"/>
    <property type="project" value="UniProtKB-SubCell"/>
</dbReference>
<comment type="subcellular location">
    <subcellularLocation>
        <location evidence="1">Nucleus</location>
    </subcellularLocation>
</comment>
<dbReference type="Pfam" id="PF08389">
    <property type="entry name" value="Xpo1"/>
    <property type="match status" value="1"/>
</dbReference>
<dbReference type="AlphaFoldDB" id="A0AAV0AHB6"/>
<comment type="caution">
    <text evidence="8">The sequence shown here is derived from an EMBL/GenBank/DDBJ whole genome shotgun (WGS) entry which is preliminary data.</text>
</comment>
<protein>
    <submittedName>
        <fullName evidence="8">Armadillo-type protein</fullName>
    </submittedName>
</protein>
<evidence type="ECO:0000256" key="4">
    <source>
        <dbReference type="ARBA" id="ARBA00022737"/>
    </source>
</evidence>
<evidence type="ECO:0000256" key="1">
    <source>
        <dbReference type="ARBA" id="ARBA00004123"/>
    </source>
</evidence>
<dbReference type="GO" id="GO:0031267">
    <property type="term" value="F:small GTPase binding"/>
    <property type="evidence" value="ECO:0007669"/>
    <property type="project" value="InterPro"/>
</dbReference>
<dbReference type="PANTHER" id="PTHR12363:SF33">
    <property type="entry name" value="IMPORTIN-13"/>
    <property type="match status" value="1"/>
</dbReference>
<keyword evidence="9" id="KW-1185">Reference proteome</keyword>
<dbReference type="Proteomes" id="UP001153365">
    <property type="component" value="Unassembled WGS sequence"/>
</dbReference>
<dbReference type="GO" id="GO:0005737">
    <property type="term" value="C:cytoplasm"/>
    <property type="evidence" value="ECO:0007669"/>
    <property type="project" value="TreeGrafter"/>
</dbReference>
<reference evidence="8" key="1">
    <citation type="submission" date="2022-06" db="EMBL/GenBank/DDBJ databases">
        <authorList>
            <consortium name="SYNGENTA / RWTH Aachen University"/>
        </authorList>
    </citation>
    <scope>NUCLEOTIDE SEQUENCE</scope>
</reference>